<dbReference type="Gene3D" id="3.10.400.10">
    <property type="entry name" value="Sulfate adenylyltransferase"/>
    <property type="match status" value="1"/>
</dbReference>
<dbReference type="UniPathway" id="UPA00140">
    <property type="reaction ID" value="UER00204"/>
</dbReference>
<evidence type="ECO:0000256" key="2">
    <source>
        <dbReference type="ARBA" id="ARBA00022679"/>
    </source>
</evidence>
<dbReference type="InterPro" id="IPR014729">
    <property type="entry name" value="Rossmann-like_a/b/a_fold"/>
</dbReference>
<gene>
    <name evidence="8 11" type="primary">sat</name>
    <name evidence="11" type="ORF">DTL3_1219</name>
</gene>
<keyword evidence="12" id="KW-1185">Reference proteome</keyword>
<comment type="pathway">
    <text evidence="1 8">Sulfur metabolism; hydrogen sulfide biosynthesis; sulfite from sulfate: step 1/3.</text>
</comment>
<evidence type="ECO:0000259" key="10">
    <source>
        <dbReference type="Pfam" id="PF14306"/>
    </source>
</evidence>
<dbReference type="Pfam" id="PF01747">
    <property type="entry name" value="ATP-sulfurylase"/>
    <property type="match status" value="1"/>
</dbReference>
<evidence type="ECO:0000313" key="11">
    <source>
        <dbReference type="EMBL" id="CEP78520.1"/>
    </source>
</evidence>
<evidence type="ECO:0000256" key="4">
    <source>
        <dbReference type="ARBA" id="ARBA00022741"/>
    </source>
</evidence>
<evidence type="ECO:0000256" key="6">
    <source>
        <dbReference type="ARBA" id="ARBA00037980"/>
    </source>
</evidence>
<dbReference type="EC" id="2.7.7.4" evidence="8"/>
<dbReference type="STRING" id="1006576.DTL3_1219"/>
<dbReference type="InterPro" id="IPR015947">
    <property type="entry name" value="PUA-like_sf"/>
</dbReference>
<keyword evidence="5 8" id="KW-0067">ATP-binding</keyword>
<evidence type="ECO:0000256" key="5">
    <source>
        <dbReference type="ARBA" id="ARBA00022840"/>
    </source>
</evidence>
<evidence type="ECO:0000256" key="1">
    <source>
        <dbReference type="ARBA" id="ARBA00005048"/>
    </source>
</evidence>
<evidence type="ECO:0000259" key="9">
    <source>
        <dbReference type="Pfam" id="PF01747"/>
    </source>
</evidence>
<dbReference type="RefSeq" id="WP_084217212.1">
    <property type="nucleotide sequence ID" value="NZ_LN824141.1"/>
</dbReference>
<reference evidence="12" key="1">
    <citation type="submission" date="2014-11" db="EMBL/GenBank/DDBJ databases">
        <authorList>
            <person name="Wibberg D."/>
        </authorList>
    </citation>
    <scope>NUCLEOTIDE SEQUENCE [LARGE SCALE GENOMIC DNA]</scope>
    <source>
        <strain evidence="12">L3</strain>
    </source>
</reference>
<dbReference type="NCBIfam" id="TIGR00339">
    <property type="entry name" value="sopT"/>
    <property type="match status" value="1"/>
</dbReference>
<dbReference type="PANTHER" id="PTHR43509:SF1">
    <property type="entry name" value="SULFATE ADENYLYLTRANSFERASE"/>
    <property type="match status" value="1"/>
</dbReference>
<keyword evidence="3 8" id="KW-0548">Nucleotidyltransferase</keyword>
<keyword evidence="2 8" id="KW-0808">Transferase</keyword>
<feature type="domain" description="Sulphate adenylyltransferase catalytic" evidence="9">
    <location>
        <begin position="169"/>
        <end position="379"/>
    </location>
</feature>
<comment type="catalytic activity">
    <reaction evidence="7 8">
        <text>sulfate + ATP + H(+) = adenosine 5'-phosphosulfate + diphosphate</text>
        <dbReference type="Rhea" id="RHEA:18133"/>
        <dbReference type="ChEBI" id="CHEBI:15378"/>
        <dbReference type="ChEBI" id="CHEBI:16189"/>
        <dbReference type="ChEBI" id="CHEBI:30616"/>
        <dbReference type="ChEBI" id="CHEBI:33019"/>
        <dbReference type="ChEBI" id="CHEBI:58243"/>
        <dbReference type="EC" id="2.7.7.4"/>
    </reaction>
</comment>
<dbReference type="GO" id="GO:0004781">
    <property type="term" value="F:sulfate adenylyltransferase (ATP) activity"/>
    <property type="evidence" value="ECO:0007669"/>
    <property type="project" value="UniProtKB-UniRule"/>
</dbReference>
<dbReference type="SUPFAM" id="SSF52374">
    <property type="entry name" value="Nucleotidylyl transferase"/>
    <property type="match status" value="1"/>
</dbReference>
<dbReference type="HAMAP" id="MF_00066">
    <property type="entry name" value="Sulf_adenylyltr"/>
    <property type="match status" value="1"/>
</dbReference>
<protein>
    <recommendedName>
        <fullName evidence="8">Sulfate adenylyltransferase</fullName>
        <ecNumber evidence="8">2.7.7.4</ecNumber>
    </recommendedName>
    <alternativeName>
        <fullName evidence="8">ATP-sulfurylase</fullName>
    </alternativeName>
    <alternativeName>
        <fullName evidence="8">Sulfate adenylate transferase</fullName>
        <shortName evidence="8">SAT</shortName>
    </alternativeName>
</protein>
<dbReference type="GO" id="GO:0000103">
    <property type="term" value="P:sulfate assimilation"/>
    <property type="evidence" value="ECO:0007669"/>
    <property type="project" value="UniProtKB-UniRule"/>
</dbReference>
<name>A0A0C7P2H9_DEFTU</name>
<proteinExistence type="inferred from homology"/>
<feature type="domain" description="ATP-sulfurylase PUA-like" evidence="10">
    <location>
        <begin position="2"/>
        <end position="160"/>
    </location>
</feature>
<dbReference type="GO" id="GO:0005524">
    <property type="term" value="F:ATP binding"/>
    <property type="evidence" value="ECO:0007669"/>
    <property type="project" value="UniProtKB-KW"/>
</dbReference>
<dbReference type="NCBIfam" id="NF003166">
    <property type="entry name" value="PRK04149.1"/>
    <property type="match status" value="1"/>
</dbReference>
<dbReference type="PATRIC" id="fig|1006576.9.peg.1223"/>
<dbReference type="HOGENOM" id="CLU_022950_1_1_0"/>
<dbReference type="SUPFAM" id="SSF88697">
    <property type="entry name" value="PUA domain-like"/>
    <property type="match status" value="1"/>
</dbReference>
<evidence type="ECO:0000256" key="8">
    <source>
        <dbReference type="HAMAP-Rule" id="MF_00066"/>
    </source>
</evidence>
<evidence type="ECO:0000256" key="3">
    <source>
        <dbReference type="ARBA" id="ARBA00022695"/>
    </source>
</evidence>
<comment type="similarity">
    <text evidence="6 8">Belongs to the sulfate adenylyltransferase family.</text>
</comment>
<dbReference type="AlphaFoldDB" id="A0A0C7P2H9"/>
<dbReference type="InterPro" id="IPR024951">
    <property type="entry name" value="Sulfurylase_cat_dom"/>
</dbReference>
<organism evidence="11 12">
    <name type="scientific">Defluviitoga tunisiensis</name>
    <dbReference type="NCBI Taxonomy" id="1006576"/>
    <lineage>
        <taxon>Bacteria</taxon>
        <taxon>Thermotogati</taxon>
        <taxon>Thermotogota</taxon>
        <taxon>Thermotogae</taxon>
        <taxon>Petrotogales</taxon>
        <taxon>Petrotogaceae</taxon>
        <taxon>Defluviitoga</taxon>
    </lineage>
</organism>
<dbReference type="InterPro" id="IPR002650">
    <property type="entry name" value="Sulphate_adenylyltransferase"/>
</dbReference>
<dbReference type="GO" id="GO:0070814">
    <property type="term" value="P:hydrogen sulfide biosynthetic process"/>
    <property type="evidence" value="ECO:0007669"/>
    <property type="project" value="UniProtKB-UniRule"/>
</dbReference>
<evidence type="ECO:0000313" key="12">
    <source>
        <dbReference type="Proteomes" id="UP000032809"/>
    </source>
</evidence>
<dbReference type="CDD" id="cd00517">
    <property type="entry name" value="ATPS"/>
    <property type="match status" value="1"/>
</dbReference>
<dbReference type="Proteomes" id="UP000032809">
    <property type="component" value="Chromosome I"/>
</dbReference>
<keyword evidence="4 8" id="KW-0547">Nucleotide-binding</keyword>
<accession>A0A0C7P2H9</accession>
<evidence type="ECO:0000256" key="7">
    <source>
        <dbReference type="ARBA" id="ARBA00049370"/>
    </source>
</evidence>
<dbReference type="OrthoDB" id="9804504at2"/>
<sequence>MIEPHGGKLINRIVSEQEKDEWLKKSKELKSITVSYYDLSELENISTGLFSPLEGFMNKNDYDSVLNNMRLESGIVWSIPIVLSVKKQIADNLKVGEDIIIKSEEDGKTYAVLHLEDKFIRRKEEEAKKVYKTNEDKHPGVKFLYEQGEVALGGKITLLSRINHENFQEYRFDPVETRRIFSENGWKTIVAFQTRNPIHRAHEYLQKTALEIVDGLFINPLVGKTQEEDIPSDVRMHSYEVILDKYYPKNRVCLGVFPVNMRYAGPREAVFHAICRKNYGCSHIIIGRDHAGVGNYYGTYEAQEIFDQFKPEEIGIIPLKFEHAFYCKRCENMATSKTCPHGNEEHVFLSGTKVREMLSRGEKPPKEFTRPEVAEILMKFYQEKNNVEK</sequence>
<dbReference type="Gene3D" id="3.40.50.620">
    <property type="entry name" value="HUPs"/>
    <property type="match status" value="1"/>
</dbReference>
<dbReference type="PANTHER" id="PTHR43509">
    <property type="match status" value="1"/>
</dbReference>
<dbReference type="KEGG" id="dtn:DTL3_1219"/>
<dbReference type="InterPro" id="IPR025980">
    <property type="entry name" value="ATP-Sase_PUA-like_dom"/>
</dbReference>
<dbReference type="Pfam" id="PF14306">
    <property type="entry name" value="PUA_2"/>
    <property type="match status" value="1"/>
</dbReference>
<dbReference type="EMBL" id="LN824141">
    <property type="protein sequence ID" value="CEP78520.1"/>
    <property type="molecule type" value="Genomic_DNA"/>
</dbReference>
<dbReference type="InterPro" id="IPR020792">
    <property type="entry name" value="SO4_adenylyltransferase_pro"/>
</dbReference>